<evidence type="ECO:0000313" key="1">
    <source>
        <dbReference type="EMBL" id="SFI98848.1"/>
    </source>
</evidence>
<keyword evidence="2" id="KW-1185">Reference proteome</keyword>
<gene>
    <name evidence="1" type="ORF">SAMN04488138_10191</name>
</gene>
<organism evidence="1 2">
    <name type="scientific">Celeribacter halophilus</name>
    <dbReference type="NCBI Taxonomy" id="576117"/>
    <lineage>
        <taxon>Bacteria</taxon>
        <taxon>Pseudomonadati</taxon>
        <taxon>Pseudomonadota</taxon>
        <taxon>Alphaproteobacteria</taxon>
        <taxon>Rhodobacterales</taxon>
        <taxon>Roseobacteraceae</taxon>
        <taxon>Celeribacter</taxon>
    </lineage>
</organism>
<sequence>MSDDPWKGLREGNMRRVNAHGKHDFFWATVENKAPALLMGLKPETEMASDLPALKNIEVRFRTINGRALVISLLDSAHREIFETLCRDIVEAAESAPDQSAALDRVVRRTRRWHFLLKGGSSQGLSKEEQRGLVGELAFLREVATHVSPETAIEGWTGPEGAAKDFEFPAACIEVKARRGAAKPYVRISSEDQLSDVTGRQLFLRVYDVDSAVIPEGDNLHGHVENTVALFEDYPDCLNVLEERLEAVGYERVHDYEKRRWIVGTCRTFVVADGFPRITPPLTSGVHNVTYAIDLAECAHFNTELEPDILAGKT</sequence>
<dbReference type="Proteomes" id="UP000183299">
    <property type="component" value="Unassembled WGS sequence"/>
</dbReference>
<dbReference type="Pfam" id="PF14390">
    <property type="entry name" value="DUF4420"/>
    <property type="match status" value="1"/>
</dbReference>
<dbReference type="STRING" id="576117.SAMN04488138_10191"/>
<dbReference type="InterPro" id="IPR025534">
    <property type="entry name" value="DUF4420"/>
</dbReference>
<protein>
    <submittedName>
        <fullName evidence="1">Putative PD-(D/E)XK family member</fullName>
    </submittedName>
</protein>
<dbReference type="AlphaFoldDB" id="A0A1I3MPA3"/>
<dbReference type="EMBL" id="FORY01000001">
    <property type="protein sequence ID" value="SFI98848.1"/>
    <property type="molecule type" value="Genomic_DNA"/>
</dbReference>
<proteinExistence type="predicted"/>
<reference evidence="1 2" key="1">
    <citation type="submission" date="2016-10" db="EMBL/GenBank/DDBJ databases">
        <authorList>
            <person name="de Groot N.N."/>
        </authorList>
    </citation>
    <scope>NUCLEOTIDE SEQUENCE [LARGE SCALE GENOMIC DNA]</scope>
    <source>
        <strain evidence="1 2">CGMCC 1.8891</strain>
    </source>
</reference>
<dbReference type="RefSeq" id="WP_066602982.1">
    <property type="nucleotide sequence ID" value="NZ_FORY01000001.1"/>
</dbReference>
<name>A0A1I3MPA3_9RHOB</name>
<evidence type="ECO:0000313" key="2">
    <source>
        <dbReference type="Proteomes" id="UP000183299"/>
    </source>
</evidence>
<accession>A0A1I3MPA3</accession>
<dbReference type="GeneID" id="98663567"/>